<evidence type="ECO:0000313" key="1">
    <source>
        <dbReference type="EMBL" id="CAK9866456.1"/>
    </source>
</evidence>
<sequence length="123" mass="14270">MATREAAWPRRDGFVQHGKVSVHKKSKQRLALGGGSHAERLPRIHYHIHNSVSLVPRDRQELYKICSNLQFSGRISWARCQALVVLHVNAEECSWVAIEYVLVEVLRSRRILHYSLALYWDGR</sequence>
<gene>
    <name evidence="1" type="ORF">CSSPJE1EN2_LOCUS9451</name>
</gene>
<keyword evidence="2" id="KW-1185">Reference proteome</keyword>
<protein>
    <submittedName>
        <fullName evidence="1">Uncharacterized protein</fullName>
    </submittedName>
</protein>
<accession>A0ABP1AVV0</accession>
<dbReference type="Proteomes" id="UP001497522">
    <property type="component" value="Chromosome 16"/>
</dbReference>
<evidence type="ECO:0000313" key="2">
    <source>
        <dbReference type="Proteomes" id="UP001497522"/>
    </source>
</evidence>
<name>A0ABP1AVV0_9BRYO</name>
<dbReference type="EMBL" id="OZ023717">
    <property type="protein sequence ID" value="CAK9866456.1"/>
    <property type="molecule type" value="Genomic_DNA"/>
</dbReference>
<reference evidence="1" key="1">
    <citation type="submission" date="2024-03" db="EMBL/GenBank/DDBJ databases">
        <authorList>
            <consortium name="ELIXIR-Norway"/>
            <consortium name="Elixir Norway"/>
        </authorList>
    </citation>
    <scope>NUCLEOTIDE SEQUENCE</scope>
</reference>
<organism evidence="1 2">
    <name type="scientific">Sphagnum jensenii</name>
    <dbReference type="NCBI Taxonomy" id="128206"/>
    <lineage>
        <taxon>Eukaryota</taxon>
        <taxon>Viridiplantae</taxon>
        <taxon>Streptophyta</taxon>
        <taxon>Embryophyta</taxon>
        <taxon>Bryophyta</taxon>
        <taxon>Sphagnophytina</taxon>
        <taxon>Sphagnopsida</taxon>
        <taxon>Sphagnales</taxon>
        <taxon>Sphagnaceae</taxon>
        <taxon>Sphagnum</taxon>
    </lineage>
</organism>
<proteinExistence type="predicted"/>